<evidence type="ECO:0000313" key="7">
    <source>
        <dbReference type="EMBL" id="WPX98177.1"/>
    </source>
</evidence>
<dbReference type="PANTHER" id="PTHR30471:SF3">
    <property type="entry name" value="UPF0758 PROTEIN YEES-RELATED"/>
    <property type="match status" value="1"/>
</dbReference>
<dbReference type="InterPro" id="IPR001405">
    <property type="entry name" value="UPF0758"/>
</dbReference>
<accession>A0ABZ0URI4</accession>
<evidence type="ECO:0000256" key="3">
    <source>
        <dbReference type="ARBA" id="ARBA00022801"/>
    </source>
</evidence>
<sequence length="235" mass="27251">MVQKKLPSVNLRAYFSSMTDEELLAHVCRYVARREQGDVIAKQLLSYFDNLTSVVHGYYLPYRSEISEKVEFFMSLLSDIFFRFISPKGLQGLRIPRDINQLVEYCRITMSFAPRESMYIFHLDAKNTIIDEDVVGIGTIDRVPVYPIELVKLATWKRASSLIVVHNHVSENPYPSSADIEVTSIIEGHLSKANIQLFDHLIVTRLLYYSMKSRNCYKVHHDFLCAEYKKSSVKR</sequence>
<dbReference type="PROSITE" id="PS50249">
    <property type="entry name" value="MPN"/>
    <property type="match status" value="1"/>
</dbReference>
<dbReference type="Pfam" id="PF04002">
    <property type="entry name" value="RadC"/>
    <property type="match status" value="1"/>
</dbReference>
<dbReference type="RefSeq" id="WP_323722148.1">
    <property type="nucleotide sequence ID" value="NZ_CP110343.1"/>
</dbReference>
<keyword evidence="4" id="KW-0862">Zinc</keyword>
<evidence type="ECO:0000256" key="4">
    <source>
        <dbReference type="ARBA" id="ARBA00022833"/>
    </source>
</evidence>
<dbReference type="EMBL" id="CP110343">
    <property type="protein sequence ID" value="WPX98177.1"/>
    <property type="molecule type" value="Genomic_DNA"/>
</dbReference>
<dbReference type="Proteomes" id="UP001325140">
    <property type="component" value="Chromosome"/>
</dbReference>
<evidence type="ECO:0000313" key="8">
    <source>
        <dbReference type="Proteomes" id="UP001325140"/>
    </source>
</evidence>
<keyword evidence="8" id="KW-1185">Reference proteome</keyword>
<dbReference type="InterPro" id="IPR025657">
    <property type="entry name" value="RadC_JAB"/>
</dbReference>
<proteinExistence type="predicted"/>
<protein>
    <submittedName>
        <fullName evidence="7">RadC family protein</fullName>
    </submittedName>
</protein>
<feature type="domain" description="MPN" evidence="6">
    <location>
        <begin position="92"/>
        <end position="217"/>
    </location>
</feature>
<dbReference type="PANTHER" id="PTHR30471">
    <property type="entry name" value="DNA REPAIR PROTEIN RADC"/>
    <property type="match status" value="1"/>
</dbReference>
<dbReference type="Gene3D" id="3.40.140.10">
    <property type="entry name" value="Cytidine Deaminase, domain 2"/>
    <property type="match status" value="1"/>
</dbReference>
<evidence type="ECO:0000256" key="5">
    <source>
        <dbReference type="ARBA" id="ARBA00023049"/>
    </source>
</evidence>
<evidence type="ECO:0000259" key="6">
    <source>
        <dbReference type="PROSITE" id="PS50249"/>
    </source>
</evidence>
<evidence type="ECO:0000256" key="1">
    <source>
        <dbReference type="ARBA" id="ARBA00022670"/>
    </source>
</evidence>
<keyword evidence="2" id="KW-0479">Metal-binding</keyword>
<name>A0ABZ0URI4_9RICK</name>
<organism evidence="7 8">
    <name type="scientific">Candidatus Fokinia crypta</name>
    <dbReference type="NCBI Taxonomy" id="1920990"/>
    <lineage>
        <taxon>Bacteria</taxon>
        <taxon>Pseudomonadati</taxon>
        <taxon>Pseudomonadota</taxon>
        <taxon>Alphaproteobacteria</taxon>
        <taxon>Rickettsiales</taxon>
        <taxon>Candidatus Midichloriaceae</taxon>
        <taxon>Candidatus Fokinia</taxon>
    </lineage>
</organism>
<keyword evidence="1" id="KW-0645">Protease</keyword>
<keyword evidence="3" id="KW-0378">Hydrolase</keyword>
<gene>
    <name evidence="7" type="ORF">Fokcrypt_00718</name>
</gene>
<keyword evidence="5" id="KW-0482">Metalloprotease</keyword>
<reference evidence="7" key="1">
    <citation type="submission" date="2022-10" db="EMBL/GenBank/DDBJ databases">
        <title>Host association and intracellularity evolved multiple times independently in the Rickettsiales.</title>
        <authorList>
            <person name="Castelli M."/>
            <person name="Nardi T."/>
            <person name="Gammuto L."/>
            <person name="Bellinzona G."/>
            <person name="Sabaneyeva E."/>
            <person name="Potekhin A."/>
            <person name="Serra V."/>
            <person name="Petroni G."/>
            <person name="Sassera D."/>
        </authorList>
    </citation>
    <scope>NUCLEOTIDE SEQUENCE [LARGE SCALE GENOMIC DNA]</scope>
    <source>
        <strain evidence="7">US_Bl 11III1</strain>
    </source>
</reference>
<evidence type="ECO:0000256" key="2">
    <source>
        <dbReference type="ARBA" id="ARBA00022723"/>
    </source>
</evidence>
<dbReference type="InterPro" id="IPR037518">
    <property type="entry name" value="MPN"/>
</dbReference>